<accession>A0A0F3GSL4</accession>
<gene>
    <name evidence="2" type="ORF">MBAV_002892</name>
</gene>
<feature type="region of interest" description="Disordered" evidence="1">
    <location>
        <begin position="203"/>
        <end position="257"/>
    </location>
</feature>
<feature type="non-terminal residue" evidence="2">
    <location>
        <position position="257"/>
    </location>
</feature>
<name>A0A0F3GSL4_9BACT</name>
<evidence type="ECO:0000313" key="3">
    <source>
        <dbReference type="Proteomes" id="UP000033423"/>
    </source>
</evidence>
<reference evidence="2 3" key="1">
    <citation type="submission" date="2015-02" db="EMBL/GenBank/DDBJ databases">
        <title>Single-cell genomics of uncultivated deep-branching MTB reveals a conserved set of magnetosome genes.</title>
        <authorList>
            <person name="Kolinko S."/>
            <person name="Richter M."/>
            <person name="Glockner F.O."/>
            <person name="Brachmann A."/>
            <person name="Schuler D."/>
        </authorList>
    </citation>
    <scope>NUCLEOTIDE SEQUENCE [LARGE SCALE GENOMIC DNA]</scope>
    <source>
        <strain evidence="2">TM-1</strain>
    </source>
</reference>
<sequence length="257" mass="27008">MSNWKELMLRHMAEGTSSDPKKNTPATPPTGKAFATGPIYEDIIAEKEKQLKISLLDEAKGNITDRAIAGYGRAVEKWKDHVEGKRQQLSGGPVWVPSAGVSTSQPKEFELPDAWDLRGHEQGYGAGTGPKEALANAKIQMAIRGNPALAQQSMVGKQAAALQRQKPLAEAQSQAQAHANALKMIGEQDGIAESLLASDQSRWLGTPSASSASLAKKPSPIPATPAAPSADVDIPPKTLASGGPVRVGEPVIVGEEG</sequence>
<feature type="region of interest" description="Disordered" evidence="1">
    <location>
        <begin position="1"/>
        <end position="34"/>
    </location>
</feature>
<protein>
    <submittedName>
        <fullName evidence="2">Uncharacterized protein</fullName>
    </submittedName>
</protein>
<dbReference type="Proteomes" id="UP000033423">
    <property type="component" value="Unassembled WGS sequence"/>
</dbReference>
<organism evidence="2 3">
    <name type="scientific">Candidatus Magnetobacterium bavaricum</name>
    <dbReference type="NCBI Taxonomy" id="29290"/>
    <lineage>
        <taxon>Bacteria</taxon>
        <taxon>Pseudomonadati</taxon>
        <taxon>Nitrospirota</taxon>
        <taxon>Thermodesulfovibrionia</taxon>
        <taxon>Thermodesulfovibrionales</taxon>
        <taxon>Candidatus Magnetobacteriaceae</taxon>
        <taxon>Candidatus Magnetobacterium</taxon>
    </lineage>
</organism>
<proteinExistence type="predicted"/>
<keyword evidence="3" id="KW-1185">Reference proteome</keyword>
<dbReference type="EMBL" id="LACI01001232">
    <property type="protein sequence ID" value="KJU84914.1"/>
    <property type="molecule type" value="Genomic_DNA"/>
</dbReference>
<dbReference type="AlphaFoldDB" id="A0A0F3GSL4"/>
<comment type="caution">
    <text evidence="2">The sequence shown here is derived from an EMBL/GenBank/DDBJ whole genome shotgun (WGS) entry which is preliminary data.</text>
</comment>
<evidence type="ECO:0000313" key="2">
    <source>
        <dbReference type="EMBL" id="KJU84914.1"/>
    </source>
</evidence>
<feature type="compositionally biased region" description="Low complexity" evidence="1">
    <location>
        <begin position="207"/>
        <end position="218"/>
    </location>
</feature>
<evidence type="ECO:0000256" key="1">
    <source>
        <dbReference type="SAM" id="MobiDB-lite"/>
    </source>
</evidence>